<keyword evidence="5 15" id="KW-0812">Transmembrane</keyword>
<feature type="coiled-coil region" evidence="17">
    <location>
        <begin position="68"/>
        <end position="153"/>
    </location>
</feature>
<proteinExistence type="inferred from homology"/>
<keyword evidence="10 15" id="KW-0066">ATP synthesis</keyword>
<dbReference type="RefSeq" id="WP_425345898.1">
    <property type="nucleotide sequence ID" value="NZ_JBGUBD010000006.1"/>
</dbReference>
<dbReference type="InterPro" id="IPR050059">
    <property type="entry name" value="ATP_synthase_B_chain"/>
</dbReference>
<evidence type="ECO:0000313" key="19">
    <source>
        <dbReference type="EMBL" id="MFA9478981.1"/>
    </source>
</evidence>
<evidence type="ECO:0000256" key="17">
    <source>
        <dbReference type="SAM" id="Coils"/>
    </source>
</evidence>
<evidence type="ECO:0000313" key="20">
    <source>
        <dbReference type="Proteomes" id="UP001575105"/>
    </source>
</evidence>
<accession>A0ABV4U5V3</accession>
<keyword evidence="2 15" id="KW-0813">Transport</keyword>
<dbReference type="NCBIfam" id="TIGR01144">
    <property type="entry name" value="ATP_synt_b"/>
    <property type="match status" value="1"/>
</dbReference>
<keyword evidence="20" id="KW-1185">Reference proteome</keyword>
<dbReference type="Gene3D" id="6.10.250.1580">
    <property type="match status" value="1"/>
</dbReference>
<evidence type="ECO:0000256" key="12">
    <source>
        <dbReference type="ARBA" id="ARBA00025614"/>
    </source>
</evidence>
<keyword evidence="8 15" id="KW-0406">Ion transport</keyword>
<comment type="caution">
    <text evidence="19">The sequence shown here is derived from an EMBL/GenBank/DDBJ whole genome shotgun (WGS) entry which is preliminary data.</text>
</comment>
<keyword evidence="7 15" id="KW-1133">Transmembrane helix</keyword>
<evidence type="ECO:0000256" key="2">
    <source>
        <dbReference type="ARBA" id="ARBA00022448"/>
    </source>
</evidence>
<keyword evidence="17" id="KW-0175">Coiled coil</keyword>
<keyword evidence="4 15" id="KW-0138">CF(0)</keyword>
<dbReference type="PANTHER" id="PTHR33445:SF1">
    <property type="entry name" value="ATP SYNTHASE SUBUNIT B"/>
    <property type="match status" value="1"/>
</dbReference>
<comment type="function">
    <text evidence="12">Component of the F(0) channel, it forms part of the peripheral stalk, linking F(1) to F(0). The b'-subunit is a diverged and duplicated form of b found in plants and photosynthetic bacteria.</text>
</comment>
<evidence type="ECO:0000256" key="7">
    <source>
        <dbReference type="ARBA" id="ARBA00022989"/>
    </source>
</evidence>
<organism evidence="19 20">
    <name type="scientific">Natronomicrosphaera hydrolytica</name>
    <dbReference type="NCBI Taxonomy" id="3242702"/>
    <lineage>
        <taxon>Bacteria</taxon>
        <taxon>Pseudomonadati</taxon>
        <taxon>Planctomycetota</taxon>
        <taxon>Phycisphaerae</taxon>
        <taxon>Phycisphaerales</taxon>
        <taxon>Phycisphaeraceae</taxon>
        <taxon>Natronomicrosphaera</taxon>
    </lineage>
</organism>
<comment type="similarity">
    <text evidence="1 15 16">Belongs to the ATPase B chain family.</text>
</comment>
<evidence type="ECO:0000256" key="13">
    <source>
        <dbReference type="ARBA" id="ARBA00026054"/>
    </source>
</evidence>
<evidence type="ECO:0000256" key="16">
    <source>
        <dbReference type="RuleBase" id="RU003848"/>
    </source>
</evidence>
<dbReference type="Pfam" id="PF00430">
    <property type="entry name" value="ATP-synt_B"/>
    <property type="match status" value="1"/>
</dbReference>
<name>A0ABV4U5V3_9BACT</name>
<comment type="function">
    <text evidence="11 15">F(1)F(0) ATP synthase produces ATP from ADP in the presence of a proton or sodium gradient. F-type ATPases consist of two structural domains, F(1) containing the extramembraneous catalytic core and F(0) containing the membrane proton channel, linked together by a central stalk and a peripheral stalk. During catalysis, ATP synthesis in the catalytic domain of F(1) is coupled via a rotary mechanism of the central stalk subunits to proton translocation.</text>
</comment>
<comment type="subcellular location">
    <subcellularLocation>
        <location evidence="15">Cell membrane</location>
        <topology evidence="15">Single-pass membrane protein</topology>
    </subcellularLocation>
    <subcellularLocation>
        <location evidence="14">Endomembrane system</location>
        <topology evidence="14">Single-pass membrane protein</topology>
    </subcellularLocation>
</comment>
<dbReference type="EMBL" id="JBGUBD010000006">
    <property type="protein sequence ID" value="MFA9478981.1"/>
    <property type="molecule type" value="Genomic_DNA"/>
</dbReference>
<dbReference type="InterPro" id="IPR028987">
    <property type="entry name" value="ATP_synth_B-like_membr_sf"/>
</dbReference>
<evidence type="ECO:0000256" key="9">
    <source>
        <dbReference type="ARBA" id="ARBA00023136"/>
    </source>
</evidence>
<comment type="subunit">
    <text evidence="13">F-type ATPases have 2 components, F(1) - the catalytic core - and F(0) - the membrane proton channel. F(1) has five subunits: alpha(3), beta(3), gamma(1), delta(1), epsilon(1). F(0) has four main subunits: a(1), b(2) and c(10-14). The alpha and beta chains form an alternating ring which encloses part of the gamma chain. F(1) is attached to F(0) by a central stalk formed by the gamma and epsilon chains, while a peripheral stalk is formed by the delta and b chains.</text>
</comment>
<sequence length="200" mass="22216">MNTIWRFGITTTAALALTAPAFAQEVIEAAEAGSPGLLDWDPGEYIWTLIVFLGLLAILIKFVWPAILKGLQERELKIQSDLKRAEKANVDAQQTLEQYKAQLAEARKEAQHMIDQSRTEASRAAAQIKDEAQKELAQMRQRAERDIAAAKEQAIAELYEQTATIATDVAGQILRRELSADDQRALVEQSLSKLGETQQV</sequence>
<evidence type="ECO:0000256" key="1">
    <source>
        <dbReference type="ARBA" id="ARBA00005513"/>
    </source>
</evidence>
<dbReference type="SUPFAM" id="SSF81573">
    <property type="entry name" value="F1F0 ATP synthase subunit B, membrane domain"/>
    <property type="match status" value="1"/>
</dbReference>
<gene>
    <name evidence="15 19" type="primary">atpF</name>
    <name evidence="19" type="ORF">ACERK3_11865</name>
</gene>
<evidence type="ECO:0000256" key="3">
    <source>
        <dbReference type="ARBA" id="ARBA00022475"/>
    </source>
</evidence>
<feature type="signal peptide" evidence="18">
    <location>
        <begin position="1"/>
        <end position="23"/>
    </location>
</feature>
<dbReference type="CDD" id="cd06503">
    <property type="entry name" value="ATP-synt_Fo_b"/>
    <property type="match status" value="1"/>
</dbReference>
<evidence type="ECO:0000256" key="5">
    <source>
        <dbReference type="ARBA" id="ARBA00022692"/>
    </source>
</evidence>
<keyword evidence="3 15" id="KW-1003">Cell membrane</keyword>
<evidence type="ECO:0000256" key="11">
    <source>
        <dbReference type="ARBA" id="ARBA00025198"/>
    </source>
</evidence>
<evidence type="ECO:0000256" key="14">
    <source>
        <dbReference type="ARBA" id="ARBA00037847"/>
    </source>
</evidence>
<dbReference type="PANTHER" id="PTHR33445">
    <property type="entry name" value="ATP SYNTHASE SUBUNIT B', CHLOROPLASTIC"/>
    <property type="match status" value="1"/>
</dbReference>
<keyword evidence="9 15" id="KW-0472">Membrane</keyword>
<dbReference type="HAMAP" id="MF_01398">
    <property type="entry name" value="ATP_synth_b_bprime"/>
    <property type="match status" value="1"/>
</dbReference>
<evidence type="ECO:0000256" key="10">
    <source>
        <dbReference type="ARBA" id="ARBA00023310"/>
    </source>
</evidence>
<feature type="chain" id="PRO_5046515323" description="ATP synthase subunit b" evidence="18">
    <location>
        <begin position="24"/>
        <end position="200"/>
    </location>
</feature>
<keyword evidence="6 15" id="KW-0375">Hydrogen ion transport</keyword>
<comment type="subunit">
    <text evidence="15">F-type ATPases have 2 components, F(1) - the catalytic core - and F(0) - the membrane proton channel. F(1) has five subunits: alpha(3), beta(3), gamma(1), delta(1), epsilon(1). F(0) has three main subunits: a(1), b(2) and c(10-14). The alpha and beta chains form an alternating ring which encloses part of the gamma chain. F(1) is attached to F(0) by a central stalk formed by the gamma and epsilon chains, while a peripheral stalk is formed by the delta and b chains.</text>
</comment>
<dbReference type="InterPro" id="IPR002146">
    <property type="entry name" value="ATP_synth_b/b'su_bac/chlpt"/>
</dbReference>
<evidence type="ECO:0000256" key="15">
    <source>
        <dbReference type="HAMAP-Rule" id="MF_01398"/>
    </source>
</evidence>
<protein>
    <recommendedName>
        <fullName evidence="15">ATP synthase subunit b</fullName>
    </recommendedName>
    <alternativeName>
        <fullName evidence="15">ATP synthase F(0) sector subunit b</fullName>
    </alternativeName>
    <alternativeName>
        <fullName evidence="15">ATPase subunit I</fullName>
    </alternativeName>
    <alternativeName>
        <fullName evidence="15">F-type ATPase subunit b</fullName>
        <shortName evidence="15">F-ATPase subunit b</shortName>
    </alternativeName>
</protein>
<dbReference type="InterPro" id="IPR005864">
    <property type="entry name" value="ATP_synth_F0_bsu_bac"/>
</dbReference>
<reference evidence="19 20" key="1">
    <citation type="submission" date="2024-08" db="EMBL/GenBank/DDBJ databases">
        <title>Whole-genome sequencing of halo(alkali)philic microorganisms from hypersaline lakes.</title>
        <authorList>
            <person name="Sorokin D.Y."/>
            <person name="Merkel A.Y."/>
            <person name="Messina E."/>
            <person name="Yakimov M."/>
        </authorList>
    </citation>
    <scope>NUCLEOTIDE SEQUENCE [LARGE SCALE GENOMIC DNA]</scope>
    <source>
        <strain evidence="19 20">AB-hyl4</strain>
    </source>
</reference>
<evidence type="ECO:0000256" key="4">
    <source>
        <dbReference type="ARBA" id="ARBA00022547"/>
    </source>
</evidence>
<feature type="transmembrane region" description="Helical" evidence="15">
    <location>
        <begin position="47"/>
        <end position="68"/>
    </location>
</feature>
<dbReference type="Proteomes" id="UP001575105">
    <property type="component" value="Unassembled WGS sequence"/>
</dbReference>
<evidence type="ECO:0000256" key="6">
    <source>
        <dbReference type="ARBA" id="ARBA00022781"/>
    </source>
</evidence>
<evidence type="ECO:0000256" key="18">
    <source>
        <dbReference type="SAM" id="SignalP"/>
    </source>
</evidence>
<evidence type="ECO:0000256" key="8">
    <source>
        <dbReference type="ARBA" id="ARBA00023065"/>
    </source>
</evidence>
<keyword evidence="18" id="KW-0732">Signal</keyword>